<dbReference type="Pfam" id="PF08447">
    <property type="entry name" value="PAS_3"/>
    <property type="match status" value="1"/>
</dbReference>
<dbReference type="InterPro" id="IPR035965">
    <property type="entry name" value="PAS-like_dom_sf"/>
</dbReference>
<dbReference type="Proteomes" id="UP000632828">
    <property type="component" value="Unassembled WGS sequence"/>
</dbReference>
<evidence type="ECO:0000259" key="2">
    <source>
        <dbReference type="PROSITE" id="PS50110"/>
    </source>
</evidence>
<feature type="modified residue" description="4-aspartylphosphate" evidence="1">
    <location>
        <position position="58"/>
    </location>
</feature>
<dbReference type="InterPro" id="IPR013655">
    <property type="entry name" value="PAS_fold_3"/>
</dbReference>
<evidence type="ECO:0000259" key="4">
    <source>
        <dbReference type="PROSITE" id="PS50113"/>
    </source>
</evidence>
<dbReference type="InterPro" id="IPR000700">
    <property type="entry name" value="PAS-assoc_C"/>
</dbReference>
<dbReference type="CDD" id="cd00130">
    <property type="entry name" value="PAS"/>
    <property type="match status" value="2"/>
</dbReference>
<feature type="domain" description="GGDEF" evidence="5">
    <location>
        <begin position="423"/>
        <end position="555"/>
    </location>
</feature>
<dbReference type="SMART" id="SM00091">
    <property type="entry name" value="PAS"/>
    <property type="match status" value="2"/>
</dbReference>
<protein>
    <submittedName>
        <fullName evidence="6">Diguanylate cyclase</fullName>
    </submittedName>
</protein>
<dbReference type="SMART" id="SM00267">
    <property type="entry name" value="GGDEF"/>
    <property type="match status" value="1"/>
</dbReference>
<dbReference type="GO" id="GO:0003824">
    <property type="term" value="F:catalytic activity"/>
    <property type="evidence" value="ECO:0007669"/>
    <property type="project" value="UniProtKB-ARBA"/>
</dbReference>
<comment type="caution">
    <text evidence="6">The sequence shown here is derived from an EMBL/GenBank/DDBJ whole genome shotgun (WGS) entry which is preliminary data.</text>
</comment>
<dbReference type="NCBIfam" id="TIGR00229">
    <property type="entry name" value="sensory_box"/>
    <property type="match status" value="2"/>
</dbReference>
<keyword evidence="1" id="KW-0597">Phosphoprotein</keyword>
<dbReference type="InterPro" id="IPR052155">
    <property type="entry name" value="Biofilm_reg_signaling"/>
</dbReference>
<reference evidence="6" key="1">
    <citation type="submission" date="2020-09" db="EMBL/GenBank/DDBJ databases">
        <title>Pelobacter alkaliphilus sp. nov., a novel anaerobic arsenate-reducing bacterium from terrestrial mud volcano.</title>
        <authorList>
            <person name="Khomyakova M.A."/>
            <person name="Merkel A.Y."/>
            <person name="Slobodkin A.I."/>
        </authorList>
    </citation>
    <scope>NUCLEOTIDE SEQUENCE</scope>
    <source>
        <strain evidence="6">M08fum</strain>
    </source>
</reference>
<dbReference type="AlphaFoldDB" id="A0A8J6QYG3"/>
<dbReference type="SMART" id="SM00448">
    <property type="entry name" value="REC"/>
    <property type="match status" value="1"/>
</dbReference>
<dbReference type="Gene3D" id="3.40.50.2300">
    <property type="match status" value="1"/>
</dbReference>
<evidence type="ECO:0000259" key="5">
    <source>
        <dbReference type="PROSITE" id="PS50887"/>
    </source>
</evidence>
<dbReference type="InterPro" id="IPR011006">
    <property type="entry name" value="CheY-like_superfamily"/>
</dbReference>
<dbReference type="PROSITE" id="PS50887">
    <property type="entry name" value="GGDEF"/>
    <property type="match status" value="1"/>
</dbReference>
<feature type="domain" description="PAC" evidence="4">
    <location>
        <begin position="218"/>
        <end position="269"/>
    </location>
</feature>
<dbReference type="InterPro" id="IPR029787">
    <property type="entry name" value="Nucleotide_cyclase"/>
</dbReference>
<dbReference type="Gene3D" id="3.30.450.20">
    <property type="entry name" value="PAS domain"/>
    <property type="match status" value="2"/>
</dbReference>
<feature type="domain" description="PAS" evidence="3">
    <location>
        <begin position="142"/>
        <end position="214"/>
    </location>
</feature>
<dbReference type="InterPro" id="IPR001789">
    <property type="entry name" value="Sig_transdc_resp-reg_receiver"/>
</dbReference>
<dbReference type="PROSITE" id="PS50110">
    <property type="entry name" value="RESPONSE_REGULATORY"/>
    <property type="match status" value="1"/>
</dbReference>
<dbReference type="CDD" id="cd00156">
    <property type="entry name" value="REC"/>
    <property type="match status" value="1"/>
</dbReference>
<dbReference type="InterPro" id="IPR000160">
    <property type="entry name" value="GGDEF_dom"/>
</dbReference>
<evidence type="ECO:0000313" key="7">
    <source>
        <dbReference type="Proteomes" id="UP000632828"/>
    </source>
</evidence>
<evidence type="ECO:0000313" key="6">
    <source>
        <dbReference type="EMBL" id="MBD1401208.1"/>
    </source>
</evidence>
<dbReference type="FunFam" id="3.30.70.270:FF:000001">
    <property type="entry name" value="Diguanylate cyclase domain protein"/>
    <property type="match status" value="1"/>
</dbReference>
<dbReference type="Pfam" id="PF00072">
    <property type="entry name" value="Response_reg"/>
    <property type="match status" value="1"/>
</dbReference>
<dbReference type="InterPro" id="IPR043128">
    <property type="entry name" value="Rev_trsase/Diguanyl_cyclase"/>
</dbReference>
<dbReference type="Pfam" id="PF13426">
    <property type="entry name" value="PAS_9"/>
    <property type="match status" value="1"/>
</dbReference>
<dbReference type="RefSeq" id="WP_191156568.1">
    <property type="nucleotide sequence ID" value="NZ_JACWUN010000012.1"/>
</dbReference>
<feature type="domain" description="PAC" evidence="4">
    <location>
        <begin position="339"/>
        <end position="391"/>
    </location>
</feature>
<dbReference type="Pfam" id="PF00990">
    <property type="entry name" value="GGDEF"/>
    <property type="match status" value="1"/>
</dbReference>
<evidence type="ECO:0000256" key="1">
    <source>
        <dbReference type="PROSITE-ProRule" id="PRU00169"/>
    </source>
</evidence>
<dbReference type="SMART" id="SM00086">
    <property type="entry name" value="PAC"/>
    <property type="match status" value="2"/>
</dbReference>
<accession>A0A8J6QYG3</accession>
<feature type="domain" description="Response regulatory" evidence="2">
    <location>
        <begin position="7"/>
        <end position="122"/>
    </location>
</feature>
<dbReference type="PANTHER" id="PTHR44757:SF2">
    <property type="entry name" value="BIOFILM ARCHITECTURE MAINTENANCE PROTEIN MBAA"/>
    <property type="match status" value="1"/>
</dbReference>
<keyword evidence="7" id="KW-1185">Reference proteome</keyword>
<organism evidence="6 7">
    <name type="scientific">Pelovirga terrestris</name>
    <dbReference type="NCBI Taxonomy" id="2771352"/>
    <lineage>
        <taxon>Bacteria</taxon>
        <taxon>Pseudomonadati</taxon>
        <taxon>Thermodesulfobacteriota</taxon>
        <taxon>Desulfuromonadia</taxon>
        <taxon>Geobacterales</taxon>
        <taxon>Geobacteraceae</taxon>
        <taxon>Pelovirga</taxon>
    </lineage>
</organism>
<dbReference type="SUPFAM" id="SSF55073">
    <property type="entry name" value="Nucleotide cyclase"/>
    <property type="match status" value="1"/>
</dbReference>
<dbReference type="GO" id="GO:0000160">
    <property type="term" value="P:phosphorelay signal transduction system"/>
    <property type="evidence" value="ECO:0007669"/>
    <property type="project" value="InterPro"/>
</dbReference>
<proteinExistence type="predicted"/>
<dbReference type="PROSITE" id="PS50113">
    <property type="entry name" value="PAC"/>
    <property type="match status" value="2"/>
</dbReference>
<dbReference type="NCBIfam" id="TIGR00254">
    <property type="entry name" value="GGDEF"/>
    <property type="match status" value="1"/>
</dbReference>
<evidence type="ECO:0000259" key="3">
    <source>
        <dbReference type="PROSITE" id="PS50112"/>
    </source>
</evidence>
<dbReference type="CDD" id="cd01949">
    <property type="entry name" value="GGDEF"/>
    <property type="match status" value="1"/>
</dbReference>
<dbReference type="SUPFAM" id="SSF52172">
    <property type="entry name" value="CheY-like"/>
    <property type="match status" value="1"/>
</dbReference>
<name>A0A8J6QYG3_9BACT</name>
<dbReference type="InterPro" id="IPR001610">
    <property type="entry name" value="PAC"/>
</dbReference>
<dbReference type="InterPro" id="IPR000014">
    <property type="entry name" value="PAS"/>
</dbReference>
<dbReference type="PANTHER" id="PTHR44757">
    <property type="entry name" value="DIGUANYLATE CYCLASE DGCP"/>
    <property type="match status" value="1"/>
</dbReference>
<dbReference type="EMBL" id="JACWUN010000012">
    <property type="protein sequence ID" value="MBD1401208.1"/>
    <property type="molecule type" value="Genomic_DNA"/>
</dbReference>
<dbReference type="PROSITE" id="PS50112">
    <property type="entry name" value="PAS"/>
    <property type="match status" value="2"/>
</dbReference>
<feature type="domain" description="PAS" evidence="3">
    <location>
        <begin position="266"/>
        <end position="310"/>
    </location>
</feature>
<dbReference type="SUPFAM" id="SSF55785">
    <property type="entry name" value="PYP-like sensor domain (PAS domain)"/>
    <property type="match status" value="2"/>
</dbReference>
<gene>
    <name evidence="6" type="ORF">ICT70_11030</name>
</gene>
<sequence length="570" mass="63523">MVNHTTHILIVDDEPSHVALIQRSLLGTCAAVSVAIATNLQACREEIARRRPDIVLLDLNLPDGSSLAFLEQIATTNTFPVLMMTSSGSETLAVEALKTGAIDYLVKSSQAFADMPRTIERCLREWRLQQEHQHAIHALRESERRFRTLLQDIRSVAVQGYSVDGTVNYWNRASEDLYGYSAAEALGRKLCELIIPAEMTTEVLRNIDEMSQSGEPAPSQEYRLKRKDGSEVMVYTSHAVLAEPGRAAEFYCIDIDITERKKSEVQLNKLSQVVEQSPTMVIITDLNGVIEYVNPFFSKVTGYAAADVIGTAFQTFQLNGMTAEEYQKLWRQLEAGEDWHGEVHNQRKNGSNYWERVLISPLRDRQGDICNYISIREDISAHKEYEQQLQHQATHDALTGLVNRSLLKDRITQAAHQAQRNNKAAAVLLLDLDGFKAINDTLGHGVGDELLCEAAARLTKAVRETDTVARLGGDEFVVLLTEFTNLEWVAVIAEKILTCLNNPFHLAGLDLSLSASIGISLCPQDAGDSDNLIRFADIAMYQAKKKKGCFSFYSSARNLPLQPPVKESDP</sequence>
<dbReference type="Gene3D" id="3.30.70.270">
    <property type="match status" value="1"/>
</dbReference>